<dbReference type="AlphaFoldDB" id="A0A1B4V2H3"/>
<dbReference type="Pfam" id="PF20549">
    <property type="entry name" value="DUF6763"/>
    <property type="match status" value="1"/>
</dbReference>
<dbReference type="EMBL" id="AP014936">
    <property type="protein sequence ID" value="BAU47713.1"/>
    <property type="molecule type" value="Genomic_DNA"/>
</dbReference>
<proteinExistence type="predicted"/>
<reference evidence="2 3" key="1">
    <citation type="submission" date="2015-08" db="EMBL/GenBank/DDBJ databases">
        <title>Complete genome sequence of Sulfurifustis variabilis.</title>
        <authorList>
            <person name="Miura A."/>
            <person name="Kojima H."/>
            <person name="Fukui M."/>
        </authorList>
    </citation>
    <scope>NUCLEOTIDE SEQUENCE [LARGE SCALE GENOMIC DNA]</scope>
    <source>
        <strain evidence="3">skN76</strain>
    </source>
</reference>
<dbReference type="KEGG" id="sva:SVA_1138"/>
<protein>
    <submittedName>
        <fullName evidence="2">Uncharacterized protein</fullName>
    </submittedName>
</protein>
<name>A0A1B4V2H3_9GAMM</name>
<sequence length="107" mass="12481">MAEAEPIESQWYQHRDKGHRFQVLAADRDAGTIDIQHFDGDIEEIDFDQWAELEVEAIEAPEDWTGPMDDVEVDDLGYTETDMNERDWEEPLEERGRRNSEEEPEGG</sequence>
<dbReference type="Proteomes" id="UP000218899">
    <property type="component" value="Chromosome"/>
</dbReference>
<keyword evidence="3" id="KW-1185">Reference proteome</keyword>
<evidence type="ECO:0000313" key="2">
    <source>
        <dbReference type="EMBL" id="BAU47713.1"/>
    </source>
</evidence>
<dbReference type="InterPro" id="IPR046651">
    <property type="entry name" value="DUF6763"/>
</dbReference>
<evidence type="ECO:0000256" key="1">
    <source>
        <dbReference type="SAM" id="MobiDB-lite"/>
    </source>
</evidence>
<accession>A0A1B4V2H3</accession>
<dbReference type="OrthoDB" id="7062948at2"/>
<evidence type="ECO:0000313" key="3">
    <source>
        <dbReference type="Proteomes" id="UP000218899"/>
    </source>
</evidence>
<dbReference type="RefSeq" id="WP_096459977.1">
    <property type="nucleotide sequence ID" value="NZ_AP014936.1"/>
</dbReference>
<organism evidence="2 3">
    <name type="scientific">Sulfurifustis variabilis</name>
    <dbReference type="NCBI Taxonomy" id="1675686"/>
    <lineage>
        <taxon>Bacteria</taxon>
        <taxon>Pseudomonadati</taxon>
        <taxon>Pseudomonadota</taxon>
        <taxon>Gammaproteobacteria</taxon>
        <taxon>Acidiferrobacterales</taxon>
        <taxon>Acidiferrobacteraceae</taxon>
        <taxon>Sulfurifustis</taxon>
    </lineage>
</organism>
<feature type="region of interest" description="Disordered" evidence="1">
    <location>
        <begin position="60"/>
        <end position="107"/>
    </location>
</feature>
<gene>
    <name evidence="2" type="ORF">SVA_1138</name>
</gene>